<dbReference type="AlphaFoldDB" id="A0A6P4DXW0"/>
<evidence type="ECO:0000256" key="1">
    <source>
        <dbReference type="ARBA" id="ARBA00001936"/>
    </source>
</evidence>
<organism evidence="9">
    <name type="scientific">Drosophila rhopaloa</name>
    <name type="common">Fruit fly</name>
    <dbReference type="NCBI Taxonomy" id="1041015"/>
    <lineage>
        <taxon>Eukaryota</taxon>
        <taxon>Metazoa</taxon>
        <taxon>Ecdysozoa</taxon>
        <taxon>Arthropoda</taxon>
        <taxon>Hexapoda</taxon>
        <taxon>Insecta</taxon>
        <taxon>Pterygota</taxon>
        <taxon>Neoptera</taxon>
        <taxon>Endopterygota</taxon>
        <taxon>Diptera</taxon>
        <taxon>Brachycera</taxon>
        <taxon>Muscomorpha</taxon>
        <taxon>Ephydroidea</taxon>
        <taxon>Drosophilidae</taxon>
        <taxon>Drosophila</taxon>
        <taxon>Sophophora</taxon>
    </lineage>
</organism>
<dbReference type="OrthoDB" id="7813816at2759"/>
<reference evidence="7" key="3">
    <citation type="submission" date="2025-05" db="UniProtKB">
        <authorList>
            <consortium name="EnsemblMetazoa"/>
        </authorList>
    </citation>
    <scope>IDENTIFICATION</scope>
</reference>
<dbReference type="GeneID" id="108038281"/>
<keyword evidence="3 5" id="KW-0378">Hydrolase</keyword>
<proteinExistence type="inferred from homology"/>
<keyword evidence="4" id="KW-0464">Manganese</keyword>
<protein>
    <recommendedName>
        <fullName evidence="5">Serine/threonine-protein phosphatase</fullName>
        <ecNumber evidence="5">3.1.3.16</ecNumber>
    </recommendedName>
</protein>
<sequence>MSDADRLVANLRQDPVRLPKELEVRQLCRSLSDLLAGEANLLSLQSPQIVCGDIHGQFQDLLHLLDLGGSVDQHRYLFLGDLVDRGKNSVETFLLLAALKVQNPGQVSLLRGNHECRSATRSYGFYEECLAQYGSANVWRMCCRVFDLLPLAAIIDGEIFCVHGGLSPEIQQLDEFPKLDRCHEIPESGCIADLLWSDPQGAPGWTASPRGHGQLFGGDVVEEFNRRNGISLICRAHQLAADGFQWHFGQQLVTIWSAPNYCYRCGNKAAFLRLNSGRDYGFEVFEAQALHTKPQPKRPRKRCRQFFL</sequence>
<reference evidence="8" key="1">
    <citation type="journal article" date="2021" name="Elife">
        <title>Highly contiguous assemblies of 101 drosophilid genomes.</title>
        <authorList>
            <person name="Kim B.Y."/>
            <person name="Wang J.R."/>
            <person name="Miller D.E."/>
            <person name="Barmina O."/>
            <person name="Delaney E."/>
            <person name="Thompson A."/>
            <person name="Comeault A.A."/>
            <person name="Peede D."/>
            <person name="D'Agostino E.R."/>
            <person name="Pelaez J."/>
            <person name="Aguilar J.M."/>
            <person name="Haji D."/>
            <person name="Matsunaga T."/>
            <person name="Armstrong E.E."/>
            <person name="Zych M."/>
            <person name="Ogawa Y."/>
            <person name="Stamenkovic-Radak M."/>
            <person name="Jelic M."/>
            <person name="Veselinovic M.S."/>
            <person name="Tanaskovic M."/>
            <person name="Eric P."/>
            <person name="Gao J.J."/>
            <person name="Katoh T.K."/>
            <person name="Toda M.J."/>
            <person name="Watabe H."/>
            <person name="Watada M."/>
            <person name="Davis J.S."/>
            <person name="Moyle L.C."/>
            <person name="Manoli G."/>
            <person name="Bertolini E."/>
            <person name="Kostal V."/>
            <person name="Hawley R.S."/>
            <person name="Takahashi A."/>
            <person name="Jones C.D."/>
            <person name="Price D.K."/>
            <person name="Whiteman N."/>
            <person name="Kopp A."/>
            <person name="Matute D.R."/>
            <person name="Petrov D.A."/>
        </authorList>
    </citation>
    <scope>NUCLEOTIDE SEQUENCE [LARGE SCALE GENOMIC DNA]</scope>
</reference>
<dbReference type="SMART" id="SM00156">
    <property type="entry name" value="PP2Ac"/>
    <property type="match status" value="1"/>
</dbReference>
<gene>
    <name evidence="9" type="primary">LOC108038281</name>
    <name evidence="7" type="synonym">108038281</name>
</gene>
<evidence type="ECO:0000256" key="4">
    <source>
        <dbReference type="ARBA" id="ARBA00023211"/>
    </source>
</evidence>
<dbReference type="SUPFAM" id="SSF56300">
    <property type="entry name" value="Metallo-dependent phosphatases"/>
    <property type="match status" value="1"/>
</dbReference>
<name>A0A6P4DXW0_DRORH</name>
<evidence type="ECO:0000259" key="6">
    <source>
        <dbReference type="PROSITE" id="PS00125"/>
    </source>
</evidence>
<dbReference type="Proteomes" id="UP001652680">
    <property type="component" value="Unassembled WGS sequence"/>
</dbReference>
<comment type="similarity">
    <text evidence="5">Belongs to the PPP phosphatase family.</text>
</comment>
<dbReference type="GO" id="GO:0004722">
    <property type="term" value="F:protein serine/threonine phosphatase activity"/>
    <property type="evidence" value="ECO:0007669"/>
    <property type="project" value="UniProtKB-EC"/>
</dbReference>
<evidence type="ECO:0000313" key="7">
    <source>
        <dbReference type="EnsemblMetazoa" id="XP_016970535.1"/>
    </source>
</evidence>
<dbReference type="EC" id="3.1.3.16" evidence="5"/>
<dbReference type="InterPro" id="IPR047129">
    <property type="entry name" value="PPA2-like"/>
</dbReference>
<dbReference type="PANTHER" id="PTHR45619">
    <property type="entry name" value="SERINE/THREONINE-PROTEIN PHOSPHATASE PP2A-RELATED"/>
    <property type="match status" value="1"/>
</dbReference>
<dbReference type="PRINTS" id="PR00114">
    <property type="entry name" value="STPHPHTASE"/>
</dbReference>
<dbReference type="PROSITE" id="PS00125">
    <property type="entry name" value="SER_THR_PHOSPHATASE"/>
    <property type="match status" value="1"/>
</dbReference>
<evidence type="ECO:0000256" key="3">
    <source>
        <dbReference type="ARBA" id="ARBA00022801"/>
    </source>
</evidence>
<keyword evidence="8" id="KW-1185">Reference proteome</keyword>
<comment type="cofactor">
    <cofactor evidence="1">
        <name>Mn(2+)</name>
        <dbReference type="ChEBI" id="CHEBI:29035"/>
    </cofactor>
</comment>
<evidence type="ECO:0000256" key="5">
    <source>
        <dbReference type="RuleBase" id="RU004273"/>
    </source>
</evidence>
<evidence type="ECO:0000313" key="8">
    <source>
        <dbReference type="Proteomes" id="UP001652680"/>
    </source>
</evidence>
<comment type="catalytic activity">
    <reaction evidence="5">
        <text>O-phospho-L-threonyl-[protein] + H2O = L-threonyl-[protein] + phosphate</text>
        <dbReference type="Rhea" id="RHEA:47004"/>
        <dbReference type="Rhea" id="RHEA-COMP:11060"/>
        <dbReference type="Rhea" id="RHEA-COMP:11605"/>
        <dbReference type="ChEBI" id="CHEBI:15377"/>
        <dbReference type="ChEBI" id="CHEBI:30013"/>
        <dbReference type="ChEBI" id="CHEBI:43474"/>
        <dbReference type="ChEBI" id="CHEBI:61977"/>
        <dbReference type="EC" id="3.1.3.16"/>
    </reaction>
</comment>
<feature type="domain" description="Serine/threonine specific protein phosphatases" evidence="6">
    <location>
        <begin position="110"/>
        <end position="115"/>
    </location>
</feature>
<dbReference type="InterPro" id="IPR006186">
    <property type="entry name" value="Ser/Thr-sp_prot-phosphatase"/>
</dbReference>
<evidence type="ECO:0000313" key="9">
    <source>
        <dbReference type="RefSeq" id="XP_016970535.1"/>
    </source>
</evidence>
<dbReference type="GO" id="GO:0046872">
    <property type="term" value="F:metal ion binding"/>
    <property type="evidence" value="ECO:0007669"/>
    <property type="project" value="UniProtKB-KW"/>
</dbReference>
<keyword evidence="2" id="KW-0479">Metal-binding</keyword>
<dbReference type="InterPro" id="IPR029052">
    <property type="entry name" value="Metallo-depent_PP-like"/>
</dbReference>
<reference evidence="9" key="2">
    <citation type="submission" date="2025-04" db="UniProtKB">
        <authorList>
            <consortium name="RefSeq"/>
        </authorList>
    </citation>
    <scope>IDENTIFICATION</scope>
</reference>
<dbReference type="EnsemblMetazoa" id="XM_017115046.1">
    <property type="protein sequence ID" value="XP_016970535.1"/>
    <property type="gene ID" value="LOC108038281"/>
</dbReference>
<dbReference type="Pfam" id="PF00149">
    <property type="entry name" value="Metallophos"/>
    <property type="match status" value="1"/>
</dbReference>
<dbReference type="InterPro" id="IPR004843">
    <property type="entry name" value="Calcineurin-like_PHP"/>
</dbReference>
<dbReference type="Gene3D" id="3.60.21.10">
    <property type="match status" value="1"/>
</dbReference>
<dbReference type="RefSeq" id="XP_016970535.1">
    <property type="nucleotide sequence ID" value="XM_017115046.1"/>
</dbReference>
<accession>A0A6P4DXW0</accession>
<evidence type="ECO:0000256" key="2">
    <source>
        <dbReference type="ARBA" id="ARBA00022723"/>
    </source>
</evidence>